<dbReference type="AlphaFoldDB" id="A0A8J2JXF3"/>
<accession>A0A8J2JXF3</accession>
<organism evidence="2 3">
    <name type="scientific">Allacma fusca</name>
    <dbReference type="NCBI Taxonomy" id="39272"/>
    <lineage>
        <taxon>Eukaryota</taxon>
        <taxon>Metazoa</taxon>
        <taxon>Ecdysozoa</taxon>
        <taxon>Arthropoda</taxon>
        <taxon>Hexapoda</taxon>
        <taxon>Collembola</taxon>
        <taxon>Symphypleona</taxon>
        <taxon>Sminthuridae</taxon>
        <taxon>Allacma</taxon>
    </lineage>
</organism>
<protein>
    <submittedName>
        <fullName evidence="2">Uncharacterized protein</fullName>
    </submittedName>
</protein>
<evidence type="ECO:0000313" key="2">
    <source>
        <dbReference type="EMBL" id="CAG7728670.1"/>
    </source>
</evidence>
<keyword evidence="1" id="KW-0732">Signal</keyword>
<sequence>MKLLVFTILLCLLADVLSEMAGPEQGELELTPAQDRGGMKKLKKLFKKMPHQHPRPPPILPPPPPVVIPMPYYVPSPSNVNIYNPPPAPVYVSPPPYYPPPYSPPAYPPPQYSPPSYGPPPY</sequence>
<reference evidence="2" key="1">
    <citation type="submission" date="2021-06" db="EMBL/GenBank/DDBJ databases">
        <authorList>
            <person name="Hodson N. C."/>
            <person name="Mongue J. A."/>
            <person name="Jaron S. K."/>
        </authorList>
    </citation>
    <scope>NUCLEOTIDE SEQUENCE</scope>
</reference>
<comment type="caution">
    <text evidence="2">The sequence shown here is derived from an EMBL/GenBank/DDBJ whole genome shotgun (WGS) entry which is preliminary data.</text>
</comment>
<proteinExistence type="predicted"/>
<feature type="signal peptide" evidence="1">
    <location>
        <begin position="1"/>
        <end position="18"/>
    </location>
</feature>
<dbReference type="Proteomes" id="UP000708208">
    <property type="component" value="Unassembled WGS sequence"/>
</dbReference>
<dbReference type="EMBL" id="CAJVCH010166623">
    <property type="protein sequence ID" value="CAG7728670.1"/>
    <property type="molecule type" value="Genomic_DNA"/>
</dbReference>
<gene>
    <name evidence="2" type="ORF">AFUS01_LOCUS17431</name>
</gene>
<evidence type="ECO:0000313" key="3">
    <source>
        <dbReference type="Proteomes" id="UP000708208"/>
    </source>
</evidence>
<keyword evidence="3" id="KW-1185">Reference proteome</keyword>
<name>A0A8J2JXF3_9HEXA</name>
<evidence type="ECO:0000256" key="1">
    <source>
        <dbReference type="SAM" id="SignalP"/>
    </source>
</evidence>
<feature type="chain" id="PRO_5035253496" evidence="1">
    <location>
        <begin position="19"/>
        <end position="122"/>
    </location>
</feature>